<dbReference type="STRING" id="1123308.GCA_000380085_01730"/>
<dbReference type="Pfam" id="PF02698">
    <property type="entry name" value="DUF218"/>
    <property type="match status" value="1"/>
</dbReference>
<dbReference type="InterPro" id="IPR051599">
    <property type="entry name" value="Cell_Envelope_Assoc"/>
</dbReference>
<dbReference type="PANTHER" id="PTHR30336">
    <property type="entry name" value="INNER MEMBRANE PROTEIN, PROBABLE PERMEASE"/>
    <property type="match status" value="1"/>
</dbReference>
<dbReference type="OrthoDB" id="9782395at2"/>
<sequence length="186" mass="20992">MGNHNYSRHEVDMTAFFFFNDELEMADLAIILGTSQTSAVDCAKELLDKGLVPSVLISGGVNPKLDGQTEANFLAAYASSIGISKNQLLLEEHASNTFENARLSAQLCQREGIKPQKVILICKNYHARRVLMTFEEHFLPDTTFQIKSYQDEKGVSPEMWTTDPSQKAILYQELAKIGHYYLKNKR</sequence>
<dbReference type="InterPro" id="IPR003848">
    <property type="entry name" value="DUF218"/>
</dbReference>
<dbReference type="Proteomes" id="UP000215185">
    <property type="component" value="Chromosome 1"/>
</dbReference>
<organism evidence="2 3">
    <name type="scientific">Streptococcus merionis</name>
    <dbReference type="NCBI Taxonomy" id="400065"/>
    <lineage>
        <taxon>Bacteria</taxon>
        <taxon>Bacillati</taxon>
        <taxon>Bacillota</taxon>
        <taxon>Bacilli</taxon>
        <taxon>Lactobacillales</taxon>
        <taxon>Streptococcaceae</taxon>
        <taxon>Streptococcus</taxon>
    </lineage>
</organism>
<dbReference type="KEGG" id="smen:SAMEA4412692_1428"/>
<protein>
    <submittedName>
        <fullName evidence="2">DUF218 domain</fullName>
    </submittedName>
</protein>
<dbReference type="EMBL" id="LT906439">
    <property type="protein sequence ID" value="SNU89279.1"/>
    <property type="molecule type" value="Genomic_DNA"/>
</dbReference>
<dbReference type="Gene3D" id="3.40.50.620">
    <property type="entry name" value="HUPs"/>
    <property type="match status" value="1"/>
</dbReference>
<reference evidence="2 3" key="1">
    <citation type="submission" date="2017-06" db="EMBL/GenBank/DDBJ databases">
        <authorList>
            <consortium name="Pathogen Informatics"/>
        </authorList>
    </citation>
    <scope>NUCLEOTIDE SEQUENCE [LARGE SCALE GENOMIC DNA]</scope>
    <source>
        <strain evidence="2 3">NCTC13788</strain>
    </source>
</reference>
<dbReference type="eggNOG" id="COG1434">
    <property type="taxonomic scope" value="Bacteria"/>
</dbReference>
<name>A0A239SVI9_9STRE</name>
<proteinExistence type="predicted"/>
<accession>A0A239SVI9</accession>
<keyword evidence="3" id="KW-1185">Reference proteome</keyword>
<feature type="domain" description="DUF218" evidence="1">
    <location>
        <begin position="27"/>
        <end position="142"/>
    </location>
</feature>
<dbReference type="CDD" id="cd06259">
    <property type="entry name" value="YdcF-like"/>
    <property type="match status" value="1"/>
</dbReference>
<dbReference type="PANTHER" id="PTHR30336:SF20">
    <property type="entry name" value="DUF218 DOMAIN-CONTAINING PROTEIN"/>
    <property type="match status" value="1"/>
</dbReference>
<evidence type="ECO:0000313" key="2">
    <source>
        <dbReference type="EMBL" id="SNU89279.1"/>
    </source>
</evidence>
<dbReference type="RefSeq" id="WP_018374268.1">
    <property type="nucleotide sequence ID" value="NZ_LT906439.1"/>
</dbReference>
<evidence type="ECO:0000259" key="1">
    <source>
        <dbReference type="Pfam" id="PF02698"/>
    </source>
</evidence>
<dbReference type="GO" id="GO:0005886">
    <property type="term" value="C:plasma membrane"/>
    <property type="evidence" value="ECO:0007669"/>
    <property type="project" value="TreeGrafter"/>
</dbReference>
<gene>
    <name evidence="2" type="ORF">SAMEA4412692_01428</name>
</gene>
<evidence type="ECO:0000313" key="3">
    <source>
        <dbReference type="Proteomes" id="UP000215185"/>
    </source>
</evidence>
<dbReference type="InterPro" id="IPR014729">
    <property type="entry name" value="Rossmann-like_a/b/a_fold"/>
</dbReference>
<dbReference type="AlphaFoldDB" id="A0A239SVI9"/>